<dbReference type="GO" id="GO:0004315">
    <property type="term" value="F:3-oxoacyl-[acyl-carrier-protein] synthase activity"/>
    <property type="evidence" value="ECO:0007669"/>
    <property type="project" value="InterPro"/>
</dbReference>
<dbReference type="InterPro" id="IPR050091">
    <property type="entry name" value="PKS_NRPS_Biosynth_Enz"/>
</dbReference>
<dbReference type="Gene3D" id="1.10.1200.10">
    <property type="entry name" value="ACP-like"/>
    <property type="match status" value="1"/>
</dbReference>
<dbReference type="PANTHER" id="PTHR43775">
    <property type="entry name" value="FATTY ACID SYNTHASE"/>
    <property type="match status" value="1"/>
</dbReference>
<dbReference type="InterPro" id="IPR006162">
    <property type="entry name" value="Ppantetheine_attach_site"/>
</dbReference>
<dbReference type="SMART" id="SM01294">
    <property type="entry name" value="PKS_PP_betabranch"/>
    <property type="match status" value="1"/>
</dbReference>
<evidence type="ECO:0000259" key="9">
    <source>
        <dbReference type="PROSITE" id="PS52004"/>
    </source>
</evidence>
<dbReference type="CDD" id="cd08955">
    <property type="entry name" value="KR_2_FAS_SDR_x"/>
    <property type="match status" value="1"/>
</dbReference>
<dbReference type="InterPro" id="IPR014030">
    <property type="entry name" value="Ketoacyl_synth_N"/>
</dbReference>
<evidence type="ECO:0000256" key="1">
    <source>
        <dbReference type="ARBA" id="ARBA00022450"/>
    </source>
</evidence>
<dbReference type="SUPFAM" id="SSF50129">
    <property type="entry name" value="GroES-like"/>
    <property type="match status" value="1"/>
</dbReference>
<dbReference type="InterPro" id="IPR013968">
    <property type="entry name" value="PKS_KR"/>
</dbReference>
<keyword evidence="12" id="KW-1185">Reference proteome</keyword>
<dbReference type="InterPro" id="IPR057326">
    <property type="entry name" value="KR_dom"/>
</dbReference>
<dbReference type="InterPro" id="IPR032821">
    <property type="entry name" value="PKS_assoc"/>
</dbReference>
<evidence type="ECO:0000256" key="6">
    <source>
        <dbReference type="ARBA" id="ARBA00023315"/>
    </source>
</evidence>
<feature type="domain" description="Ketosynthase family 3 (KS3)" evidence="9">
    <location>
        <begin position="2"/>
        <end position="424"/>
    </location>
</feature>
<dbReference type="PROSITE" id="PS52019">
    <property type="entry name" value="PKS_MFAS_DH"/>
    <property type="match status" value="1"/>
</dbReference>
<dbReference type="InterPro" id="IPR020807">
    <property type="entry name" value="PKS_DH"/>
</dbReference>
<dbReference type="SMART" id="SM00826">
    <property type="entry name" value="PKS_DH"/>
    <property type="match status" value="1"/>
</dbReference>
<dbReference type="GO" id="GO:0031177">
    <property type="term" value="F:phosphopantetheine binding"/>
    <property type="evidence" value="ECO:0007669"/>
    <property type="project" value="InterPro"/>
</dbReference>
<dbReference type="STRING" id="1454001.AW08_00903"/>
<dbReference type="Pfam" id="PF00109">
    <property type="entry name" value="ketoacyl-synt"/>
    <property type="match status" value="1"/>
</dbReference>
<dbReference type="Pfam" id="PF21089">
    <property type="entry name" value="PKS_DH_N"/>
    <property type="match status" value="1"/>
</dbReference>
<dbReference type="InterPro" id="IPR049900">
    <property type="entry name" value="PKS_mFAS_DH"/>
</dbReference>
<dbReference type="Gene3D" id="3.40.47.10">
    <property type="match status" value="1"/>
</dbReference>
<evidence type="ECO:0000256" key="7">
    <source>
        <dbReference type="PROSITE-ProRule" id="PRU01363"/>
    </source>
</evidence>
<feature type="active site" description="Proton acceptor; for dehydratase activity" evidence="7">
    <location>
        <position position="924"/>
    </location>
</feature>
<dbReference type="SUPFAM" id="SSF53335">
    <property type="entry name" value="S-adenosyl-L-methionine-dependent methyltransferases"/>
    <property type="match status" value="1"/>
</dbReference>
<dbReference type="Gene3D" id="3.40.50.720">
    <property type="entry name" value="NAD(P)-binding Rossmann-like Domain"/>
    <property type="match status" value="3"/>
</dbReference>
<dbReference type="SUPFAM" id="SSF53901">
    <property type="entry name" value="Thiolase-like"/>
    <property type="match status" value="1"/>
</dbReference>
<evidence type="ECO:0000256" key="4">
    <source>
        <dbReference type="ARBA" id="ARBA00022857"/>
    </source>
</evidence>
<dbReference type="SMART" id="SM00822">
    <property type="entry name" value="PKS_KR"/>
    <property type="match status" value="1"/>
</dbReference>
<dbReference type="SUPFAM" id="SSF47336">
    <property type="entry name" value="ACP-like"/>
    <property type="match status" value="1"/>
</dbReference>
<dbReference type="SUPFAM" id="SSF55048">
    <property type="entry name" value="Probable ACP-binding domain of malonyl-CoA ACP transacylase"/>
    <property type="match status" value="1"/>
</dbReference>
<keyword evidence="4" id="KW-0521">NADP</keyword>
<reference evidence="11" key="1">
    <citation type="submission" date="2014-02" db="EMBL/GenBank/DDBJ databases">
        <title>Expanding our view of genomic diversity in Candidatus Accumulibacter clades.</title>
        <authorList>
            <person name="Skennerton C.T."/>
            <person name="Barr J.J."/>
            <person name="Slater F.R."/>
            <person name="Bond P.L."/>
            <person name="Tyson G.W."/>
        </authorList>
    </citation>
    <scope>NUCLEOTIDE SEQUENCE [LARGE SCALE GENOMIC DNA]</scope>
</reference>
<dbReference type="Pfam" id="PF00698">
    <property type="entry name" value="Acyl_transf_1"/>
    <property type="match status" value="1"/>
</dbReference>
<dbReference type="GO" id="GO:0006633">
    <property type="term" value="P:fatty acid biosynthetic process"/>
    <property type="evidence" value="ECO:0007669"/>
    <property type="project" value="InterPro"/>
</dbReference>
<dbReference type="GO" id="GO:0008270">
    <property type="term" value="F:zinc ion binding"/>
    <property type="evidence" value="ECO:0007669"/>
    <property type="project" value="InterPro"/>
</dbReference>
<evidence type="ECO:0000313" key="11">
    <source>
        <dbReference type="EMBL" id="EXI68591.1"/>
    </source>
</evidence>
<dbReference type="InterPro" id="IPR042104">
    <property type="entry name" value="PKS_dehydratase_sf"/>
</dbReference>
<dbReference type="PATRIC" id="fig|1454001.3.peg.1042"/>
<keyword evidence="2" id="KW-0597">Phosphoprotein</keyword>
<dbReference type="Pfam" id="PF13602">
    <property type="entry name" value="ADH_zinc_N_2"/>
    <property type="match status" value="1"/>
</dbReference>
<dbReference type="InterPro" id="IPR002364">
    <property type="entry name" value="Quin_OxRdtase/zeta-crystal_CS"/>
</dbReference>
<dbReference type="InterPro" id="IPR009081">
    <property type="entry name" value="PP-bd_ACP"/>
</dbReference>
<feature type="domain" description="PKS/mFAS DH" evidence="10">
    <location>
        <begin position="895"/>
        <end position="1173"/>
    </location>
</feature>
<dbReference type="InterPro" id="IPR029063">
    <property type="entry name" value="SAM-dependent_MTases_sf"/>
</dbReference>
<dbReference type="PANTHER" id="PTHR43775:SF37">
    <property type="entry name" value="SI:DKEY-61P9.11"/>
    <property type="match status" value="1"/>
</dbReference>
<dbReference type="GO" id="GO:0016491">
    <property type="term" value="F:oxidoreductase activity"/>
    <property type="evidence" value="ECO:0007669"/>
    <property type="project" value="InterPro"/>
</dbReference>
<protein>
    <submittedName>
        <fullName evidence="11">Erythronolide synthase, modules 3 and 4</fullName>
        <ecNumber evidence="11">2.3.1.94</ecNumber>
    </submittedName>
</protein>
<feature type="region of interest" description="N-terminal hotdog fold" evidence="7">
    <location>
        <begin position="895"/>
        <end position="1014"/>
    </location>
</feature>
<dbReference type="InterPro" id="IPR001227">
    <property type="entry name" value="Ac_transferase_dom_sf"/>
</dbReference>
<dbReference type="InterPro" id="IPR016039">
    <property type="entry name" value="Thiolase-like"/>
</dbReference>
<dbReference type="PROSITE" id="PS00606">
    <property type="entry name" value="KS3_1"/>
    <property type="match status" value="1"/>
</dbReference>
<dbReference type="Gene3D" id="3.30.70.3290">
    <property type="match status" value="1"/>
</dbReference>
<gene>
    <name evidence="11" type="primary">eryA</name>
    <name evidence="11" type="ORF">AW08_00903</name>
</gene>
<dbReference type="SMART" id="SM00823">
    <property type="entry name" value="PKS_PP"/>
    <property type="match status" value="1"/>
</dbReference>
<dbReference type="InterPro" id="IPR036291">
    <property type="entry name" value="NAD(P)-bd_dom_sf"/>
</dbReference>
<evidence type="ECO:0000259" key="8">
    <source>
        <dbReference type="PROSITE" id="PS50075"/>
    </source>
</evidence>
<dbReference type="Pfam" id="PF08240">
    <property type="entry name" value="ADH_N"/>
    <property type="match status" value="1"/>
</dbReference>
<evidence type="ECO:0000313" key="12">
    <source>
        <dbReference type="Proteomes" id="UP000020218"/>
    </source>
</evidence>
<dbReference type="InterPro" id="IPR014043">
    <property type="entry name" value="Acyl_transferase_dom"/>
</dbReference>
<dbReference type="PROSITE" id="PS52004">
    <property type="entry name" value="KS3_2"/>
    <property type="match status" value="1"/>
</dbReference>
<dbReference type="InterPro" id="IPR014031">
    <property type="entry name" value="Ketoacyl_synth_C"/>
</dbReference>
<dbReference type="SMART" id="SM00825">
    <property type="entry name" value="PKS_KS"/>
    <property type="match status" value="1"/>
</dbReference>
<dbReference type="Proteomes" id="UP000020218">
    <property type="component" value="Unassembled WGS sequence"/>
</dbReference>
<dbReference type="CDD" id="cd00833">
    <property type="entry name" value="PKS"/>
    <property type="match status" value="1"/>
</dbReference>
<dbReference type="GO" id="GO:0047879">
    <property type="term" value="F:erythronolide synthase activity"/>
    <property type="evidence" value="ECO:0007669"/>
    <property type="project" value="UniProtKB-EC"/>
</dbReference>
<dbReference type="InterPro" id="IPR020806">
    <property type="entry name" value="PKS_PP-bd"/>
</dbReference>
<dbReference type="FunFam" id="3.40.50.720:FF:000209">
    <property type="entry name" value="Polyketide synthase Pks12"/>
    <property type="match status" value="1"/>
</dbReference>
<dbReference type="EMBL" id="JFAX01000004">
    <property type="protein sequence ID" value="EXI68591.1"/>
    <property type="molecule type" value="Genomic_DNA"/>
</dbReference>
<dbReference type="Pfam" id="PF00550">
    <property type="entry name" value="PP-binding"/>
    <property type="match status" value="1"/>
</dbReference>
<feature type="domain" description="Carrier" evidence="8">
    <location>
        <begin position="2420"/>
        <end position="2497"/>
    </location>
</feature>
<dbReference type="SMART" id="SM00827">
    <property type="entry name" value="PKS_AT"/>
    <property type="match status" value="1"/>
</dbReference>
<dbReference type="InterPro" id="IPR036736">
    <property type="entry name" value="ACP-like_sf"/>
</dbReference>
<dbReference type="PROSITE" id="PS50075">
    <property type="entry name" value="CARRIER"/>
    <property type="match status" value="1"/>
</dbReference>
<dbReference type="Pfam" id="PF02801">
    <property type="entry name" value="Ketoacyl-synt_C"/>
    <property type="match status" value="1"/>
</dbReference>
<dbReference type="InterPro" id="IPR020841">
    <property type="entry name" value="PKS_Beta-ketoAc_synthase_dom"/>
</dbReference>
<dbReference type="InterPro" id="IPR016035">
    <property type="entry name" value="Acyl_Trfase/lysoPLipase"/>
</dbReference>
<keyword evidence="3 11" id="KW-0808">Transferase</keyword>
<dbReference type="InterPro" id="IPR016036">
    <property type="entry name" value="Malonyl_transacylase_ACP-bd"/>
</dbReference>
<dbReference type="Gene3D" id="3.40.366.10">
    <property type="entry name" value="Malonyl-Coenzyme A Acyl Carrier Protein, domain 2"/>
    <property type="match status" value="1"/>
</dbReference>
<dbReference type="SMART" id="SM00829">
    <property type="entry name" value="PKS_ER"/>
    <property type="match status" value="1"/>
</dbReference>
<dbReference type="InterPro" id="IPR013154">
    <property type="entry name" value="ADH-like_N"/>
</dbReference>
<dbReference type="SUPFAM" id="SSF52151">
    <property type="entry name" value="FabD/lysophospholipase-like"/>
    <property type="match status" value="1"/>
</dbReference>
<keyword evidence="1" id="KW-0596">Phosphopantetheine</keyword>
<feature type="region of interest" description="C-terminal hotdog fold" evidence="7">
    <location>
        <begin position="1027"/>
        <end position="1173"/>
    </location>
</feature>
<dbReference type="Pfam" id="PF08659">
    <property type="entry name" value="KR"/>
    <property type="match status" value="1"/>
</dbReference>
<evidence type="ECO:0000256" key="3">
    <source>
        <dbReference type="ARBA" id="ARBA00022679"/>
    </source>
</evidence>
<evidence type="ECO:0000256" key="5">
    <source>
        <dbReference type="ARBA" id="ARBA00023268"/>
    </source>
</evidence>
<accession>A0A011N152</accession>
<keyword evidence="5" id="KW-0511">Multifunctional enzyme</keyword>
<sequence length="2557" mass="274893">MRGRIAITGHSFRMPGTTAETYWQDLLDGRNLVGTVDPQRWNLATFLHPRKDHPGTSYTFAAGSIGDVITFDAAFFGISPREAALMDPQQRLLLEMSWEALENSGTPPSRLRGSRCGVFIGIASADYSFRMVDDLAVADSTMATGNTASIAANRISYVFDLRGPSMAIDTACSSSLVALHQACRAIASGEVSQALAGGISLHLHPYGFIGFAKASMLSPRGRCQVFDEAADGYVRSEGGGVFFLKDLDQALADGDPILAVIAGSAVNTDGRKSGLTVPSAEVQAALLEEVYADAGIDPATIDYLEAHGTGTAVGDPIETLAIGNALGKRRPAGRPLPIGSVKSNLGHLETASGVAGLLKALHCLEHRVVPATIGVNQVNPRILASDWNIDLVTSNRSLPKTGKLTIGINSFGFGGSNAHLIIESPPRRRSRPQPATVAAAVPPLLLSARSEEALKAAAGILAAFLADQPSAAYYDVAYSAAFRRDWLEQRLIVEAPTLPEIRNALLDFAADRGGNAALNSGRVVVAARGPAFIYSGNGCQWSAMGRRLLAEEPLFRQAVLEVDALFRQHADFSLLAELAGENGDERYERTEIAQPALFALQVGITRLLQVHGVTPMVVAGHSVGEVAAAWAAGALSLADAVAVIHQRSLLQGTTRGDGQMTAVALDKAAAASLLDELGLAGQLTIAGVNSVRGLTIAGAQSALTILEEALSLRHVGWKRLDLDYAFHSPAMDRLKPGIRQALAGIEPRASVLPFCSTVSGSQLAGEELGADYWWRNIREPVLFAQAVDSLLDQGITVFVEIGAHPILRTYLHDCLKARSIDGQVIATGTRDDDGALRIRSAAHAVAIAGAAVDWRTHFPRPGRFVRLPGYPWQRERHWHPVTSESLGLIHRQKIHPLLGHPLAQHELTWENQLDTQLNPVLADHVVGEATVLPGSAYVEMALTASLAWQPSAIVEIEDLEIRSPLLLADDRSAVVRLSIDPRDGSLTIRSREQMSPADWVVNAAARIVREAQETLLREVLPDLPQRPPDFDADSHALLTRAVGIAYGPAFQCVEHGWIDGNSAFAALRVPPQVETEVACNHLHPALLDSTFQLMFQLLRQAIDRHEAIAFIPTRFGRVIFRSGTDTPRFARATLLRRSARSLQGEFALFCAAGRLIAIVKDARFRGVRLSRGGRDRLRFLALQAIPKPHAGQPAGPLALRFDRVHSTLANVTQRAALKGTHRRYTEEVDPLLDSLCSRFTRRALQPIAGEDGTLSAAAILSCQSANPDGTPFLTDLIRLAGDDGSLTATGDGWTLVPDQREESTAEDIWNSLVADYPDYFQIIHSVGRIGLHLPALVAGSASLCQICPQESSLATLLQQVVGGRARMKLGQALGALVTEALAALPPGQRLGVVEISDGAPAFAMDICFALDFTRSDYCFASPSPTALGEARVRLGEFFPTIRTSLIGDAAGSEADQESPTGSCTMAIVMLDFATTEQALRALRHARRCLAAGASLLVLGQHPSRWIDFVFGARREGWSQSASGRWLSSQRPRSFWQQQLADLGCRCADPCEFSPDTLSGPYLLLAEVDEVNPQPEVTARGSVRSWIVLADPVGYSARLADELARKLQERKDLVIQASATDTEELAGLLQATTTSYGELDGLVMLTGLVPASPALSAEEALDRQVERCALAARIMQACERSATRTTCWLITANAGAALLPAAAASASDASRPDPSDDAALCGFVRTMLNEAEPGSVRLIDLALPMPAQTAAGLLDREFEQPDGELEIILTAAGQRYVPRLRDEPRPDARTPRLLESPTVSLGFPFAGQLRNLRWETHPRVAPAPDEVEVEVLASGLNFRDVMYALGLLSDEAIENGFAGPTLGFEFAGVISRVGGNCTGFSPGDEVVGFAPSSFGNRVLTQRSAVAHFPPGLSAEAAATIPSTFFTVYYALHHLARLQAGERVLIHGAAGGVGIAAIQIARWLGAEIYATAGSDEKRDFLRLLGVSHIFDSRSLSFADQILEQSGGEGVDVVLNSLAGEAINRNFRVLRPFGRFLELGKRDFYENSRIGLRPFRNNVSYFGIDADQLMLLHPELTRRLFAELMELFSAGILHPLPYRNFEAEDVVEAFRYMQQARQIGKIVITYHHGIKRLQPPRPGARRRLQLAADASYLVTGGLSGFGLRAAEWLASRGARHLILISRGGPDSASAEAAIRRLEEQGVRVHAAACDVTSRDALATLLAATGDELPPLKGVLHAATVIDDALVRNLDETQIRRSLAAKVLGARHLHELTRPCALDLFVLFSSATAAFGNPGQAAYVAANTWLEELAAHRRAQGLCATAVGWGPIADCGFLVRNEKMREALENRLGGAALTSELALDVLEEMLLSDRSGLAALEFAWQALSRVLPSAGSPKFGELASPCGGGDDDQPQDIRRLLAELSDDELLVVIGDMLRSEIGEILRIAPEKIDASRSLFDMGLDSLMGVELAVALDARFGIRLPVLALSQSPTINRLAERLLQQLRETEEGARGEATPDELRAQAAQIARQQGVAVSAEEIARFAADLDAAQQGEHRPTSDRHGT</sequence>
<dbReference type="GO" id="GO:0004312">
    <property type="term" value="F:fatty acid synthase activity"/>
    <property type="evidence" value="ECO:0007669"/>
    <property type="project" value="TreeGrafter"/>
</dbReference>
<evidence type="ECO:0000256" key="2">
    <source>
        <dbReference type="ARBA" id="ARBA00022553"/>
    </source>
</evidence>
<dbReference type="InterPro" id="IPR020843">
    <property type="entry name" value="ER"/>
</dbReference>
<dbReference type="InterPro" id="IPR018201">
    <property type="entry name" value="Ketoacyl_synth_AS"/>
</dbReference>
<dbReference type="InterPro" id="IPR049552">
    <property type="entry name" value="PKS_DH_N"/>
</dbReference>
<dbReference type="CDD" id="cd05195">
    <property type="entry name" value="enoyl_red"/>
    <property type="match status" value="1"/>
</dbReference>
<dbReference type="Gene3D" id="3.10.129.110">
    <property type="entry name" value="Polyketide synthase dehydratase"/>
    <property type="match status" value="1"/>
</dbReference>
<proteinExistence type="predicted"/>
<dbReference type="EC" id="2.3.1.94" evidence="11"/>
<dbReference type="Pfam" id="PF14765">
    <property type="entry name" value="PS-DH"/>
    <property type="match status" value="1"/>
</dbReference>
<dbReference type="Gene3D" id="3.90.180.10">
    <property type="entry name" value="Medium-chain alcohol dehydrogenases, catalytic domain"/>
    <property type="match status" value="1"/>
</dbReference>
<dbReference type="PROSITE" id="PS01162">
    <property type="entry name" value="QOR_ZETA_CRYSTAL"/>
    <property type="match status" value="1"/>
</dbReference>
<dbReference type="SUPFAM" id="SSF51735">
    <property type="entry name" value="NAD(P)-binding Rossmann-fold domains"/>
    <property type="match status" value="3"/>
</dbReference>
<dbReference type="InterPro" id="IPR049551">
    <property type="entry name" value="PKS_DH_C"/>
</dbReference>
<dbReference type="Pfam" id="PF16197">
    <property type="entry name" value="KAsynt_C_assoc"/>
    <property type="match status" value="1"/>
</dbReference>
<organism evidence="11 12">
    <name type="scientific">Candidatus Accumulibacter adjunctus</name>
    <dbReference type="NCBI Taxonomy" id="1454001"/>
    <lineage>
        <taxon>Bacteria</taxon>
        <taxon>Pseudomonadati</taxon>
        <taxon>Pseudomonadota</taxon>
        <taxon>Betaproteobacteria</taxon>
        <taxon>Candidatus Accumulibacter</taxon>
    </lineage>
</organism>
<dbReference type="PROSITE" id="PS00012">
    <property type="entry name" value="PHOSPHOPANTETHEINE"/>
    <property type="match status" value="1"/>
</dbReference>
<keyword evidence="6 11" id="KW-0012">Acyltransferase</keyword>
<comment type="caution">
    <text evidence="11">The sequence shown here is derived from an EMBL/GenBank/DDBJ whole genome shotgun (WGS) entry which is preliminary data.</text>
</comment>
<evidence type="ECO:0000259" key="10">
    <source>
        <dbReference type="PROSITE" id="PS52019"/>
    </source>
</evidence>
<dbReference type="InterPro" id="IPR011032">
    <property type="entry name" value="GroES-like_sf"/>
</dbReference>
<feature type="active site" description="Proton donor; for dehydratase activity" evidence="7">
    <location>
        <position position="1088"/>
    </location>
</feature>
<name>A0A011N152_9PROT</name>